<keyword evidence="1" id="KW-1133">Transmembrane helix</keyword>
<dbReference type="Pfam" id="PF12697">
    <property type="entry name" value="Abhydrolase_6"/>
    <property type="match status" value="1"/>
</dbReference>
<evidence type="ECO:0000256" key="1">
    <source>
        <dbReference type="SAM" id="Phobius"/>
    </source>
</evidence>
<dbReference type="SUPFAM" id="SSF53474">
    <property type="entry name" value="alpha/beta-Hydrolases"/>
    <property type="match status" value="1"/>
</dbReference>
<evidence type="ECO:0000259" key="2">
    <source>
        <dbReference type="Pfam" id="PF12697"/>
    </source>
</evidence>
<protein>
    <recommendedName>
        <fullName evidence="2">AB hydrolase-1 domain-containing protein</fullName>
    </recommendedName>
</protein>
<accession>A0A9N9X537</accession>
<dbReference type="GO" id="GO:0004622">
    <property type="term" value="F:phosphatidylcholine lysophospholipase activity"/>
    <property type="evidence" value="ECO:0007669"/>
    <property type="project" value="TreeGrafter"/>
</dbReference>
<organism evidence="3 4">
    <name type="scientific">Phaedon cochleariae</name>
    <name type="common">Mustard beetle</name>
    <dbReference type="NCBI Taxonomy" id="80249"/>
    <lineage>
        <taxon>Eukaryota</taxon>
        <taxon>Metazoa</taxon>
        <taxon>Ecdysozoa</taxon>
        <taxon>Arthropoda</taxon>
        <taxon>Hexapoda</taxon>
        <taxon>Insecta</taxon>
        <taxon>Pterygota</taxon>
        <taxon>Neoptera</taxon>
        <taxon>Endopterygota</taxon>
        <taxon>Coleoptera</taxon>
        <taxon>Polyphaga</taxon>
        <taxon>Cucujiformia</taxon>
        <taxon>Chrysomeloidea</taxon>
        <taxon>Chrysomelidae</taxon>
        <taxon>Chrysomelinae</taxon>
        <taxon>Chrysomelini</taxon>
        <taxon>Phaedon</taxon>
    </lineage>
</organism>
<dbReference type="InterPro" id="IPR029058">
    <property type="entry name" value="AB_hydrolase_fold"/>
</dbReference>
<proteinExistence type="predicted"/>
<dbReference type="GO" id="GO:0006660">
    <property type="term" value="P:phosphatidylserine catabolic process"/>
    <property type="evidence" value="ECO:0007669"/>
    <property type="project" value="TreeGrafter"/>
</dbReference>
<evidence type="ECO:0000313" key="3">
    <source>
        <dbReference type="EMBL" id="CAG9824240.1"/>
    </source>
</evidence>
<feature type="transmembrane region" description="Helical" evidence="1">
    <location>
        <begin position="36"/>
        <end position="59"/>
    </location>
</feature>
<dbReference type="GO" id="GO:0052651">
    <property type="term" value="P:monoacylglycerol catabolic process"/>
    <property type="evidence" value="ECO:0007669"/>
    <property type="project" value="TreeGrafter"/>
</dbReference>
<dbReference type="EMBL" id="OU896714">
    <property type="protein sequence ID" value="CAG9824240.1"/>
    <property type="molecule type" value="Genomic_DNA"/>
</dbReference>
<keyword evidence="1" id="KW-0812">Transmembrane</keyword>
<feature type="domain" description="AB hydrolase-1" evidence="2">
    <location>
        <begin position="154"/>
        <end position="265"/>
    </location>
</feature>
<dbReference type="GO" id="GO:0047372">
    <property type="term" value="F:monoacylglycerol lipase activity"/>
    <property type="evidence" value="ECO:0007669"/>
    <property type="project" value="TreeGrafter"/>
</dbReference>
<dbReference type="Gene3D" id="3.40.50.1820">
    <property type="entry name" value="alpha/beta hydrolase"/>
    <property type="match status" value="1"/>
</dbReference>
<dbReference type="Proteomes" id="UP001153737">
    <property type="component" value="Chromosome 8"/>
</dbReference>
<keyword evidence="4" id="KW-1185">Reference proteome</keyword>
<reference evidence="3" key="1">
    <citation type="submission" date="2022-01" db="EMBL/GenBank/DDBJ databases">
        <authorList>
            <person name="King R."/>
        </authorList>
    </citation>
    <scope>NUCLEOTIDE SEQUENCE</scope>
</reference>
<gene>
    <name evidence="3" type="ORF">PHAECO_LOCUS12090</name>
</gene>
<name>A0A9N9X537_PHACE</name>
<dbReference type="GO" id="GO:0005789">
    <property type="term" value="C:endoplasmic reticulum membrane"/>
    <property type="evidence" value="ECO:0007669"/>
    <property type="project" value="TreeGrafter"/>
</dbReference>
<evidence type="ECO:0000313" key="4">
    <source>
        <dbReference type="Proteomes" id="UP001153737"/>
    </source>
</evidence>
<dbReference type="PANTHER" id="PTHR12277:SF194">
    <property type="entry name" value="FI04476P"/>
    <property type="match status" value="1"/>
</dbReference>
<dbReference type="AlphaFoldDB" id="A0A9N9X537"/>
<reference evidence="3" key="2">
    <citation type="submission" date="2022-10" db="EMBL/GenBank/DDBJ databases">
        <authorList>
            <consortium name="ENA_rothamsted_submissions"/>
            <consortium name="culmorum"/>
            <person name="King R."/>
        </authorList>
    </citation>
    <scope>NUCLEOTIDE SEQUENCE</scope>
</reference>
<dbReference type="InterPro" id="IPR000073">
    <property type="entry name" value="AB_hydrolase_1"/>
</dbReference>
<dbReference type="PANTHER" id="PTHR12277">
    <property type="entry name" value="ALPHA/BETA HYDROLASE DOMAIN-CONTAINING PROTEIN"/>
    <property type="match status" value="1"/>
</dbReference>
<keyword evidence="1" id="KW-0472">Membrane</keyword>
<sequence>MNLNKNNPKSMRKLKYSLVLDEKIVKSRCFRLTKRITFAAFKIFTVIFLVVFVVFPLIFKYSYGLQCRVVFLNFIHVAYQSDFSQPQKYGLDGTRNLYLPTEDGITLGVWQILPENLVNSSETDDQYFENILGNGQDVVIYHHGNAGTRLTGHRVELYKVLRKHFHVITFDYRSYGDSTDVRPSETDVVKDCLHIYNWVSNRTSGNIFIWAHSLGTSLAMHSLALLQSKGIQPMGVFLEAPFNNMREEISEFPLARIFRGLPWFSYTVIEPLQENGFTFRTDNFICAVDAPILILHAEDDHVVPFRLGYKLYEEGLRCRKATQGKLIFHGFDGKYGYNHKYICRDPGIHNIIRNFVELAEKESKEKFGKRLIE</sequence>
<dbReference type="OrthoDB" id="10249433at2759"/>